<dbReference type="KEGG" id="cvn:111125849"/>
<name>A0A8B8DCJ1_CRAVI</name>
<evidence type="ECO:0000313" key="10">
    <source>
        <dbReference type="RefSeq" id="XP_022323000.1"/>
    </source>
</evidence>
<evidence type="ECO:0000256" key="3">
    <source>
        <dbReference type="ARBA" id="ARBA00022771"/>
    </source>
</evidence>
<reference evidence="10 11" key="1">
    <citation type="submission" date="2025-04" db="UniProtKB">
        <authorList>
            <consortium name="RefSeq"/>
        </authorList>
    </citation>
    <scope>IDENTIFICATION</scope>
    <source>
        <tissue evidence="10 11">Whole sample</tissue>
    </source>
</reference>
<keyword evidence="9" id="KW-1185">Reference proteome</keyword>
<dbReference type="Proteomes" id="UP000694844">
    <property type="component" value="Chromosome 3"/>
</dbReference>
<dbReference type="RefSeq" id="XP_022323000.1">
    <property type="nucleotide sequence ID" value="XM_022467292.1"/>
</dbReference>
<keyword evidence="2" id="KW-0479">Metal-binding</keyword>
<dbReference type="SMART" id="SM00184">
    <property type="entry name" value="RING"/>
    <property type="match status" value="1"/>
</dbReference>
<dbReference type="InterPro" id="IPR013083">
    <property type="entry name" value="Znf_RING/FYVE/PHD"/>
</dbReference>
<evidence type="ECO:0000259" key="7">
    <source>
        <dbReference type="PROSITE" id="PS50089"/>
    </source>
</evidence>
<dbReference type="PANTHER" id="PTHR25462">
    <property type="entry name" value="BONUS, ISOFORM C-RELATED"/>
    <property type="match status" value="1"/>
</dbReference>
<feature type="domain" description="B box-type" evidence="8">
    <location>
        <begin position="178"/>
        <end position="220"/>
    </location>
</feature>
<evidence type="ECO:0000313" key="9">
    <source>
        <dbReference type="Proteomes" id="UP000694844"/>
    </source>
</evidence>
<evidence type="ECO:0000259" key="8">
    <source>
        <dbReference type="PROSITE" id="PS50119"/>
    </source>
</evidence>
<sequence>MAGISATTSRQGTQLSARTRPTTSLRGDDEVGEELVICKICNRELTTPKHFPCLHTFCEACLNIHAKASKQSDESAQVKCPTCSVPAPESADTDPEKIVAKLPINNLLLSHVIKRQLKTKRCKPCQRRKKTSAAKSWCSECAEALCDECVENHASIQSSNRHLVIPITEAENNPFTMQRKILCMDHPREEVTKFCMEHQTACCGKCKTGTHSQCTSFLPIDRAIEVMRKKQELTVLVSQLDTMSSNAEKIVTERKKAVADLASHKTEEEKVIQTFRTRVNEHLDTLEKALKEEFDELHEREINHIQQDIEVFEQKLHNIYYYKDLLDAATKNIPPLAVLTEGAKIRQQCQLLEENMQHRAGKIVRTQYEIKETDLVPKMPSLGVVEAKHTALHSDRTIDHLQLSPRLPIRMSEKRHNFLALKYQSSFISGGFAMNKNLVLVDNKGREVRGYSETGNRIDTQVCPMYGNPFDATVLPDRKGNYMIAVTIPVMKTIQLLEVGAKSLSIMDRFHFKTVDQCFGITYIDGRLLVACMKSIDIWELDAENRLMLVTSMKIEGERVKYICAADHNRVYYTDSDFKGGLYCITTDGSSIFRYSHKSLRVPMGIAVDHRGSVYVAGHYSNNIHQVSPEGGLIQIIAPEDDGFKKPIMMISNGEKIFLSYESHTITYMYPS</sequence>
<dbReference type="PROSITE" id="PS50089">
    <property type="entry name" value="ZF_RING_2"/>
    <property type="match status" value="1"/>
</dbReference>
<dbReference type="Pfam" id="PF13445">
    <property type="entry name" value="zf-RING_UBOX"/>
    <property type="match status" value="1"/>
</dbReference>
<dbReference type="GeneID" id="111125849"/>
<dbReference type="Gene3D" id="3.30.160.60">
    <property type="entry name" value="Classic Zinc Finger"/>
    <property type="match status" value="1"/>
</dbReference>
<dbReference type="Gene3D" id="2.120.10.30">
    <property type="entry name" value="TolB, C-terminal domain"/>
    <property type="match status" value="1"/>
</dbReference>
<dbReference type="KEGG" id="cvn:111124439"/>
<dbReference type="InterPro" id="IPR047153">
    <property type="entry name" value="TRIM45/56/19-like"/>
</dbReference>
<gene>
    <name evidence="11" type="primary">LOC111125849</name>
    <name evidence="10" type="synonym">LOC111124439</name>
</gene>
<keyword evidence="3 5" id="KW-0863">Zinc-finger</keyword>
<evidence type="ECO:0000256" key="5">
    <source>
        <dbReference type="PROSITE-ProRule" id="PRU00024"/>
    </source>
</evidence>
<evidence type="ECO:0000313" key="11">
    <source>
        <dbReference type="RefSeq" id="XP_022325738.1"/>
    </source>
</evidence>
<accession>A0A8B8DCJ1</accession>
<dbReference type="OrthoDB" id="6105938at2759"/>
<dbReference type="InterPro" id="IPR001841">
    <property type="entry name" value="Znf_RING"/>
</dbReference>
<dbReference type="InterPro" id="IPR017907">
    <property type="entry name" value="Znf_RING_CS"/>
</dbReference>
<evidence type="ECO:0000256" key="1">
    <source>
        <dbReference type="ARBA" id="ARBA00022553"/>
    </source>
</evidence>
<dbReference type="PANTHER" id="PTHR25462:SF296">
    <property type="entry name" value="MEIOTIC P26, ISOFORM F"/>
    <property type="match status" value="1"/>
</dbReference>
<dbReference type="Gene3D" id="3.30.40.10">
    <property type="entry name" value="Zinc/RING finger domain, C3HC4 (zinc finger)"/>
    <property type="match status" value="1"/>
</dbReference>
<dbReference type="SUPFAM" id="SSF57845">
    <property type="entry name" value="B-box zinc-binding domain"/>
    <property type="match status" value="1"/>
</dbReference>
<dbReference type="PROSITE" id="PS00518">
    <property type="entry name" value="ZF_RING_1"/>
    <property type="match status" value="1"/>
</dbReference>
<protein>
    <submittedName>
        <fullName evidence="10 11">Protein PML-like</fullName>
    </submittedName>
</protein>
<dbReference type="PROSITE" id="PS50119">
    <property type="entry name" value="ZF_BBOX"/>
    <property type="match status" value="2"/>
</dbReference>
<organism evidence="9 11">
    <name type="scientific">Crassostrea virginica</name>
    <name type="common">Eastern oyster</name>
    <dbReference type="NCBI Taxonomy" id="6565"/>
    <lineage>
        <taxon>Eukaryota</taxon>
        <taxon>Metazoa</taxon>
        <taxon>Spiralia</taxon>
        <taxon>Lophotrochozoa</taxon>
        <taxon>Mollusca</taxon>
        <taxon>Bivalvia</taxon>
        <taxon>Autobranchia</taxon>
        <taxon>Pteriomorphia</taxon>
        <taxon>Ostreida</taxon>
        <taxon>Ostreoidea</taxon>
        <taxon>Ostreidae</taxon>
        <taxon>Crassostrea</taxon>
    </lineage>
</organism>
<feature type="domain" description="B box-type" evidence="8">
    <location>
        <begin position="120"/>
        <end position="167"/>
    </location>
</feature>
<dbReference type="InterPro" id="IPR000315">
    <property type="entry name" value="Znf_B-box"/>
</dbReference>
<dbReference type="InterPro" id="IPR027370">
    <property type="entry name" value="Znf-RING_euk"/>
</dbReference>
<dbReference type="InterPro" id="IPR011042">
    <property type="entry name" value="6-blade_b-propeller_TolB-like"/>
</dbReference>
<dbReference type="CDD" id="cd19756">
    <property type="entry name" value="Bbox2"/>
    <property type="match status" value="1"/>
</dbReference>
<dbReference type="SUPFAM" id="SSF57850">
    <property type="entry name" value="RING/U-box"/>
    <property type="match status" value="1"/>
</dbReference>
<keyword evidence="4" id="KW-0862">Zinc</keyword>
<dbReference type="RefSeq" id="XP_022325738.1">
    <property type="nucleotide sequence ID" value="XM_022470030.1"/>
</dbReference>
<dbReference type="SUPFAM" id="SSF63825">
    <property type="entry name" value="YWTD domain"/>
    <property type="match status" value="1"/>
</dbReference>
<proteinExistence type="predicted"/>
<feature type="compositionally biased region" description="Polar residues" evidence="6">
    <location>
        <begin position="1"/>
        <end position="25"/>
    </location>
</feature>
<feature type="region of interest" description="Disordered" evidence="6">
    <location>
        <begin position="1"/>
        <end position="27"/>
    </location>
</feature>
<dbReference type="AlphaFoldDB" id="A0A8B8DCJ1"/>
<evidence type="ECO:0000256" key="2">
    <source>
        <dbReference type="ARBA" id="ARBA00022723"/>
    </source>
</evidence>
<keyword evidence="1" id="KW-0597">Phosphoprotein</keyword>
<evidence type="ECO:0000256" key="6">
    <source>
        <dbReference type="SAM" id="MobiDB-lite"/>
    </source>
</evidence>
<dbReference type="GO" id="GO:0008270">
    <property type="term" value="F:zinc ion binding"/>
    <property type="evidence" value="ECO:0007669"/>
    <property type="project" value="UniProtKB-KW"/>
</dbReference>
<evidence type="ECO:0000256" key="4">
    <source>
        <dbReference type="ARBA" id="ARBA00022833"/>
    </source>
</evidence>
<feature type="domain" description="RING-type" evidence="7">
    <location>
        <begin position="38"/>
        <end position="84"/>
    </location>
</feature>